<reference evidence="1" key="1">
    <citation type="submission" date="2014-01" db="EMBL/GenBank/DDBJ databases">
        <authorList>
            <person name="Brown-Elliot B."/>
            <person name="Wallace R."/>
            <person name="Lenaerts A."/>
            <person name="Ordway D."/>
            <person name="DeGroote M.A."/>
            <person name="Parker T."/>
            <person name="Sizemore C."/>
            <person name="Tallon L.J."/>
            <person name="Sadzewicz L.K."/>
            <person name="Sengamalay N."/>
            <person name="Fraser C.M."/>
            <person name="Hine E."/>
            <person name="Shefchek K.A."/>
            <person name="Das S.P."/>
            <person name="Tettelin H."/>
        </authorList>
    </citation>
    <scope>NUCLEOTIDE SEQUENCE [LARGE SCALE GENOMIC DNA]</scope>
    <source>
        <strain evidence="1">4042</strain>
    </source>
</reference>
<organism evidence="1">
    <name type="scientific">Mycobacterium xenopi 4042</name>
    <dbReference type="NCBI Taxonomy" id="1299334"/>
    <lineage>
        <taxon>Bacteria</taxon>
        <taxon>Bacillati</taxon>
        <taxon>Actinomycetota</taxon>
        <taxon>Actinomycetes</taxon>
        <taxon>Mycobacteriales</taxon>
        <taxon>Mycobacteriaceae</taxon>
        <taxon>Mycobacterium</taxon>
    </lineage>
</organism>
<gene>
    <name evidence="1" type="ORF">I553_8912</name>
</gene>
<proteinExistence type="predicted"/>
<comment type="caution">
    <text evidence="1">The sequence shown here is derived from an EMBL/GenBank/DDBJ whole genome shotgun (WGS) entry which is preliminary data.</text>
</comment>
<name>X8CN36_MYCXE</name>
<sequence length="53" mass="6013">MLLEHAQLLETKCGAVVVKLVLQRNSLASKALGVVTHHVTMSFVQRWRRPTQM</sequence>
<accession>X8CN36</accession>
<evidence type="ECO:0000313" key="1">
    <source>
        <dbReference type="EMBL" id="EUA56858.1"/>
    </source>
</evidence>
<dbReference type="EMBL" id="JAOB01000029">
    <property type="protein sequence ID" value="EUA56858.1"/>
    <property type="molecule type" value="Genomic_DNA"/>
</dbReference>
<protein>
    <submittedName>
        <fullName evidence="1">Uncharacterized protein</fullName>
    </submittedName>
</protein>
<dbReference type="AlphaFoldDB" id="X8CN36"/>
<dbReference type="PATRIC" id="fig|1299334.3.peg.2995"/>